<reference evidence="2 3" key="1">
    <citation type="submission" date="2018-07" db="EMBL/GenBank/DDBJ databases">
        <title>Genome sequence of Nitratireductor thuwali#1536.</title>
        <authorList>
            <person name="Michoud G."/>
            <person name="Merlino G."/>
            <person name="Sefrji F.O."/>
            <person name="Daffonchio D."/>
        </authorList>
    </citation>
    <scope>NUCLEOTIDE SEQUENCE [LARGE SCALE GENOMIC DNA]</scope>
    <source>
        <strain evidence="3">Nit1536</strain>
    </source>
</reference>
<proteinExistence type="predicted"/>
<dbReference type="RefSeq" id="WP_338528144.1">
    <property type="nucleotide sequence ID" value="NZ_CP030941.1"/>
</dbReference>
<gene>
    <name evidence="2" type="ORF">NTH_00088</name>
</gene>
<evidence type="ECO:0000259" key="1">
    <source>
        <dbReference type="Pfam" id="PF03372"/>
    </source>
</evidence>
<dbReference type="InterPro" id="IPR005135">
    <property type="entry name" value="Endo/exonuclease/phosphatase"/>
</dbReference>
<evidence type="ECO:0000313" key="2">
    <source>
        <dbReference type="EMBL" id="UUP15650.1"/>
    </source>
</evidence>
<evidence type="ECO:0000313" key="3">
    <source>
        <dbReference type="Proteomes" id="UP001342418"/>
    </source>
</evidence>
<organism evidence="2 3">
    <name type="scientific">Nitratireductor thuwali</name>
    <dbReference type="NCBI Taxonomy" id="2267699"/>
    <lineage>
        <taxon>Bacteria</taxon>
        <taxon>Pseudomonadati</taxon>
        <taxon>Pseudomonadota</taxon>
        <taxon>Alphaproteobacteria</taxon>
        <taxon>Hyphomicrobiales</taxon>
        <taxon>Phyllobacteriaceae</taxon>
        <taxon>Nitratireductor</taxon>
    </lineage>
</organism>
<dbReference type="Pfam" id="PF03372">
    <property type="entry name" value="Exo_endo_phos"/>
    <property type="match status" value="1"/>
</dbReference>
<accession>A0ABY5MC15</accession>
<dbReference type="SUPFAM" id="SSF56219">
    <property type="entry name" value="DNase I-like"/>
    <property type="match status" value="1"/>
</dbReference>
<dbReference type="InterPro" id="IPR036691">
    <property type="entry name" value="Endo/exonu/phosph_ase_sf"/>
</dbReference>
<sequence length="345" mass="38149">MSETSLRNRVTSTVDLLDRPSHTWREAAEGGEANLTRHDSLLQAAGCMNAVELRQPVNPATPASSLTVACWNLERCKHVPESAARLQGTGADICLLTEMDLGMARSGNRHTTADLAHHLGMGYAFGVEFIELGLGDRREQAEHTGERNEAGLHGNAVATRFAIDRAALLPLDRGGMWYSPDGIDQRRIGGRMALAVRLCLAEPVWFVAVHYESRLFPHDRERETAYLLRHVDELCGDDAVLVGGDFNCRAMADEGFDDAALLDRPQEAEPMFARLAEAGFDWRACNTAQPTTRLHSWDDRKRMLKKIDWFFSRGLKPSAPRVIPAVAADGRTLSDHEIIVVTVSL</sequence>
<dbReference type="EMBL" id="CP030941">
    <property type="protein sequence ID" value="UUP15650.1"/>
    <property type="molecule type" value="Genomic_DNA"/>
</dbReference>
<feature type="domain" description="Endonuclease/exonuclease/phosphatase" evidence="1">
    <location>
        <begin position="83"/>
        <end position="336"/>
    </location>
</feature>
<name>A0ABY5MC15_9HYPH</name>
<keyword evidence="3" id="KW-1185">Reference proteome</keyword>
<dbReference type="Gene3D" id="3.60.10.10">
    <property type="entry name" value="Endonuclease/exonuclease/phosphatase"/>
    <property type="match status" value="1"/>
</dbReference>
<dbReference type="Proteomes" id="UP001342418">
    <property type="component" value="Chromosome"/>
</dbReference>
<protein>
    <recommendedName>
        <fullName evidence="1">Endonuclease/exonuclease/phosphatase domain-containing protein</fullName>
    </recommendedName>
</protein>